<evidence type="ECO:0000313" key="4">
    <source>
        <dbReference type="Proteomes" id="UP000016088"/>
    </source>
</evidence>
<feature type="region of interest" description="Disordered" evidence="1">
    <location>
        <begin position="569"/>
        <end position="596"/>
    </location>
</feature>
<dbReference type="CDD" id="cd18438">
    <property type="entry name" value="BRCT_BRC1_like_rpt4"/>
    <property type="match status" value="1"/>
</dbReference>
<feature type="region of interest" description="Disordered" evidence="1">
    <location>
        <begin position="417"/>
        <end position="476"/>
    </location>
</feature>
<dbReference type="GO" id="GO:0005730">
    <property type="term" value="C:nucleolus"/>
    <property type="evidence" value="ECO:0007669"/>
    <property type="project" value="EnsemblFungi"/>
</dbReference>
<proteinExistence type="predicted"/>
<organism evidence="3 4">
    <name type="scientific">Schizosaccharomyces octosporus (strain yFS286)</name>
    <name type="common">Fission yeast</name>
    <name type="synonym">Octosporomyces octosporus</name>
    <dbReference type="NCBI Taxonomy" id="483514"/>
    <lineage>
        <taxon>Eukaryota</taxon>
        <taxon>Fungi</taxon>
        <taxon>Dikarya</taxon>
        <taxon>Ascomycota</taxon>
        <taxon>Taphrinomycotina</taxon>
        <taxon>Schizosaccharomycetes</taxon>
        <taxon>Schizosaccharomycetales</taxon>
        <taxon>Schizosaccharomycetaceae</taxon>
        <taxon>Schizosaccharomyces</taxon>
    </lineage>
</organism>
<dbReference type="RefSeq" id="XP_013016617.1">
    <property type="nucleotide sequence ID" value="XM_013161163.1"/>
</dbReference>
<name>S9Q159_SCHOY</name>
<dbReference type="Pfam" id="PF16770">
    <property type="entry name" value="RTT107_BRCT_5"/>
    <property type="match status" value="1"/>
</dbReference>
<evidence type="ECO:0000313" key="3">
    <source>
        <dbReference type="EMBL" id="EPX73448.1"/>
    </source>
</evidence>
<dbReference type="InterPro" id="IPR001357">
    <property type="entry name" value="BRCT_dom"/>
</dbReference>
<accession>S9Q159</accession>
<dbReference type="SUPFAM" id="SSF52113">
    <property type="entry name" value="BRCT domain"/>
    <property type="match status" value="4"/>
</dbReference>
<feature type="compositionally biased region" description="Polar residues" evidence="1">
    <location>
        <begin position="417"/>
        <end position="434"/>
    </location>
</feature>
<keyword evidence="4" id="KW-1185">Reference proteome</keyword>
<dbReference type="CDD" id="cd17743">
    <property type="entry name" value="BRCT_BRC1_like_rpt5"/>
    <property type="match status" value="1"/>
</dbReference>
<dbReference type="GO" id="GO:0099115">
    <property type="term" value="C:chromosome, subtelomeric region"/>
    <property type="evidence" value="ECO:0007669"/>
    <property type="project" value="EnsemblFungi"/>
</dbReference>
<dbReference type="Proteomes" id="UP000016088">
    <property type="component" value="Unassembled WGS sequence"/>
</dbReference>
<dbReference type="GO" id="GO:1990683">
    <property type="term" value="P:DNA double-strand break attachment to nuclear envelope"/>
    <property type="evidence" value="ECO:0007669"/>
    <property type="project" value="TreeGrafter"/>
</dbReference>
<sequence length="881" mass="98817">MQAEENDTLNGLFKSVVAVLDADDSNIKKLFLQNGGNILNYPYNWKLATHVIGNDFNSPVVQEGARRSLRLVKTKWIEDCIDKNALLDYAPYSSNPYLIFKGICATTCEIDPFLAFLIDDSLEVLGGKFTPVLIKSITHVFSFDGEGPKCRKVREKENADIKVIHPRWVLDCLIHGRCIDQKPYLFPSLSFPRKPKDTLNENLLFRNVFYNKKFFFASDLNLSTVAKQAIYKFARNLGADVADSTQTCDVFIGFQRETDEFRMASEQKATIATISWLLNSFVLGSWKDPLLDALHFPLPSKKFLKGQTIALTNYTGKARTYLEKLIVASGASYTKNLKPTNSILIAASSYGQKFGAAKVWKIPSVYHTWLFSSFRSLSVEPYDDFPVPLDESYMDFLLPCKLESKLNSVIVDTEGSSCNGNENIVNTTTNQNMHSKPPEAIENGVNKEEEDNKQEEHKDESHEDTTLSPESTSKDVIVEDDLPSINGPVMSNRSFVNNDVSNENIQMDNKEGNLNLVLDNITPDADYEHKKSDTVHVSEEMMNPGAQDQKESTSTPLLTPAVIIPSLKDVSNSAEDPQELSGHDSTANSSIPGWSQVKDNANTVALTQERSRSKRKSASMALSMLQNVVMPDVVAFEREKRLKKQVDIAIPEKPVSQTITNASSASRERRYVVITGYETKPSSDDLKKSNIIITSNPSKCTHLVAPRILRTAKFLCAIPKGPQVVTMEWLQDSIKQRHPAPEDNYLLKDEEKEKEICCSIQDSLKRAREKGPTLLENYVIYLTAKTIAPANISAVTSIVKSNGGSCSTINSFNKRLTKHLENGNIIIITCQEDKHIWKDILSSFELYQNAFLQNYDWLMKTILRQELNTSEKVASEFSQGN</sequence>
<feature type="compositionally biased region" description="Basic and acidic residues" evidence="1">
    <location>
        <begin position="454"/>
        <end position="465"/>
    </location>
</feature>
<dbReference type="SMART" id="SM00292">
    <property type="entry name" value="BRCT"/>
    <property type="match status" value="5"/>
</dbReference>
<dbReference type="GO" id="GO:0033553">
    <property type="term" value="C:rDNA heterochromatin"/>
    <property type="evidence" value="ECO:0007669"/>
    <property type="project" value="EnsemblFungi"/>
</dbReference>
<dbReference type="GO" id="GO:0006302">
    <property type="term" value="P:double-strand break repair"/>
    <property type="evidence" value="ECO:0007669"/>
    <property type="project" value="TreeGrafter"/>
</dbReference>
<dbReference type="Pfam" id="PF00533">
    <property type="entry name" value="BRCT"/>
    <property type="match status" value="2"/>
</dbReference>
<dbReference type="AlphaFoldDB" id="S9Q159"/>
<feature type="domain" description="BRCT" evidence="2">
    <location>
        <begin position="669"/>
        <end position="747"/>
    </location>
</feature>
<feature type="domain" description="BRCT" evidence="2">
    <location>
        <begin position="118"/>
        <end position="186"/>
    </location>
</feature>
<dbReference type="Gene3D" id="3.40.50.10190">
    <property type="entry name" value="BRCT domain"/>
    <property type="match status" value="5"/>
</dbReference>
<dbReference type="GO" id="GO:0035861">
    <property type="term" value="C:site of double-strand break"/>
    <property type="evidence" value="ECO:0007669"/>
    <property type="project" value="EnsemblFungi"/>
</dbReference>
<feature type="domain" description="BRCT" evidence="2">
    <location>
        <begin position="8"/>
        <end position="94"/>
    </location>
</feature>
<dbReference type="PANTHER" id="PTHR47667:SF1">
    <property type="entry name" value="REGULATOR OF TY1 TRANSPOSITION PROTEIN 107"/>
    <property type="match status" value="1"/>
</dbReference>
<feature type="domain" description="BRCT" evidence="2">
    <location>
        <begin position="299"/>
        <end position="387"/>
    </location>
</feature>
<dbReference type="GO" id="GO:0000775">
    <property type="term" value="C:chromosome, centromeric region"/>
    <property type="evidence" value="ECO:0007669"/>
    <property type="project" value="EnsemblFungi"/>
</dbReference>
<gene>
    <name evidence="3" type="ORF">SOCG_02672</name>
</gene>
<feature type="domain" description="BRCT" evidence="2">
    <location>
        <begin position="204"/>
        <end position="281"/>
    </location>
</feature>
<dbReference type="HOGENOM" id="CLU_328771_0_0_1"/>
<evidence type="ECO:0000256" key="1">
    <source>
        <dbReference type="SAM" id="MobiDB-lite"/>
    </source>
</evidence>
<dbReference type="InterPro" id="IPR036420">
    <property type="entry name" value="BRCT_dom_sf"/>
</dbReference>
<dbReference type="PANTHER" id="PTHR47667">
    <property type="entry name" value="REGULATOR OF TY1 TRANSPOSITION PROTEIN 107"/>
    <property type="match status" value="1"/>
</dbReference>
<dbReference type="Pfam" id="PF12738">
    <property type="entry name" value="PTCB-BRCT"/>
    <property type="match status" value="1"/>
</dbReference>
<dbReference type="InterPro" id="IPR053036">
    <property type="entry name" value="CellCycle_DNARepair_Reg"/>
</dbReference>
<dbReference type="EMBL" id="KE503206">
    <property type="protein sequence ID" value="EPX73448.1"/>
    <property type="molecule type" value="Genomic_DNA"/>
</dbReference>
<protein>
    <submittedName>
        <fullName evidence="3">BRCT domain-containing protein Brc1</fullName>
    </submittedName>
</protein>
<evidence type="ECO:0000259" key="2">
    <source>
        <dbReference type="PROSITE" id="PS50172"/>
    </source>
</evidence>
<dbReference type="PROSITE" id="PS50172">
    <property type="entry name" value="BRCT"/>
    <property type="match status" value="6"/>
</dbReference>
<dbReference type="Pfam" id="PF16589">
    <property type="entry name" value="BRCT_2"/>
    <property type="match status" value="2"/>
</dbReference>
<feature type="compositionally biased region" description="Polar residues" evidence="1">
    <location>
        <begin position="583"/>
        <end position="596"/>
    </location>
</feature>
<dbReference type="eggNOG" id="KOG2043">
    <property type="taxonomic scope" value="Eukaryota"/>
</dbReference>
<dbReference type="OMA" id="THIICSE"/>
<dbReference type="VEuPathDB" id="FungiDB:SOCG_02672"/>
<dbReference type="OrthoDB" id="342264at2759"/>
<dbReference type="GeneID" id="25031647"/>
<reference evidence="3 4" key="1">
    <citation type="journal article" date="2011" name="Science">
        <title>Comparative functional genomics of the fission yeasts.</title>
        <authorList>
            <person name="Rhind N."/>
            <person name="Chen Z."/>
            <person name="Yassour M."/>
            <person name="Thompson D.A."/>
            <person name="Haas B.J."/>
            <person name="Habib N."/>
            <person name="Wapinski I."/>
            <person name="Roy S."/>
            <person name="Lin M.F."/>
            <person name="Heiman D.I."/>
            <person name="Young S.K."/>
            <person name="Furuya K."/>
            <person name="Guo Y."/>
            <person name="Pidoux A."/>
            <person name="Chen H.M."/>
            <person name="Robbertse B."/>
            <person name="Goldberg J.M."/>
            <person name="Aoki K."/>
            <person name="Bayne E.H."/>
            <person name="Berlin A.M."/>
            <person name="Desjardins C.A."/>
            <person name="Dobbs E."/>
            <person name="Dukaj L."/>
            <person name="Fan L."/>
            <person name="FitzGerald M.G."/>
            <person name="French C."/>
            <person name="Gujja S."/>
            <person name="Hansen K."/>
            <person name="Keifenheim D."/>
            <person name="Levin J.Z."/>
            <person name="Mosher R.A."/>
            <person name="Mueller C.A."/>
            <person name="Pfiffner J."/>
            <person name="Priest M."/>
            <person name="Russ C."/>
            <person name="Smialowska A."/>
            <person name="Swoboda P."/>
            <person name="Sykes S.M."/>
            <person name="Vaughn M."/>
            <person name="Vengrova S."/>
            <person name="Yoder R."/>
            <person name="Zeng Q."/>
            <person name="Allshire R."/>
            <person name="Baulcombe D."/>
            <person name="Birren B.W."/>
            <person name="Brown W."/>
            <person name="Ekwall K."/>
            <person name="Kellis M."/>
            <person name="Leatherwood J."/>
            <person name="Levin H."/>
            <person name="Margalit H."/>
            <person name="Martienssen R."/>
            <person name="Nieduszynski C.A."/>
            <person name="Spatafora J.W."/>
            <person name="Friedman N."/>
            <person name="Dalgaard J.Z."/>
            <person name="Baumann P."/>
            <person name="Niki H."/>
            <person name="Regev A."/>
            <person name="Nusbaum C."/>
        </authorList>
    </citation>
    <scope>NUCLEOTIDE SEQUENCE [LARGE SCALE GENOMIC DNA]</scope>
    <source>
        <strain evidence="4">yFS286</strain>
    </source>
</reference>
<dbReference type="GO" id="GO:0035361">
    <property type="term" value="C:Cul8-RING ubiquitin ligase complex"/>
    <property type="evidence" value="ECO:0007669"/>
    <property type="project" value="TreeGrafter"/>
</dbReference>
<feature type="domain" description="BRCT" evidence="2">
    <location>
        <begin position="770"/>
        <end position="875"/>
    </location>
</feature>